<evidence type="ECO:0000313" key="3">
    <source>
        <dbReference type="EMBL" id="SDX49527.1"/>
    </source>
</evidence>
<organism evidence="3 4">
    <name type="scientific">Marininema mesophilum</name>
    <dbReference type="NCBI Taxonomy" id="1048340"/>
    <lineage>
        <taxon>Bacteria</taxon>
        <taxon>Bacillati</taxon>
        <taxon>Bacillota</taxon>
        <taxon>Bacilli</taxon>
        <taxon>Bacillales</taxon>
        <taxon>Thermoactinomycetaceae</taxon>
        <taxon>Marininema</taxon>
    </lineage>
</organism>
<keyword evidence="4" id="KW-1185">Reference proteome</keyword>
<dbReference type="EMBL" id="FNNQ01000020">
    <property type="protein sequence ID" value="SDX49527.1"/>
    <property type="molecule type" value="Genomic_DNA"/>
</dbReference>
<dbReference type="SUPFAM" id="SSF53474">
    <property type="entry name" value="alpha/beta-Hydrolases"/>
    <property type="match status" value="1"/>
</dbReference>
<reference evidence="3 4" key="1">
    <citation type="submission" date="2016-10" db="EMBL/GenBank/DDBJ databases">
        <authorList>
            <person name="de Groot N.N."/>
        </authorList>
    </citation>
    <scope>NUCLEOTIDE SEQUENCE [LARGE SCALE GENOMIC DNA]</scope>
    <source>
        <strain evidence="3 4">DSM 45610</strain>
    </source>
</reference>
<sequence length="264" mass="29738">MKDISSFRLPYGDHPSQFGVLRIPKSFGRSPIIIMIHGGFWQSKYGLELTDPLAIALTRRGYATWNIEYRRVGESGGGWTGTFDDVIDAINHLSKLEDRYQLDLSRLVVLGNSAGGHLALWLASRNKAQSDEFKKTLLVPIKNVISLAGVSDLKRMWEIHSERGMDRSLVASFIGGAPQEVPDRYKLASPIELLPMNVNQILIHGELDDHVPVELSVEYHRRAIEQDDNVRLLLLPDMEHFKIIDPEASSWKSVIDSLESLLDV</sequence>
<protein>
    <submittedName>
        <fullName evidence="3">Acetyl esterase/lipase</fullName>
    </submittedName>
</protein>
<keyword evidence="1" id="KW-0378">Hydrolase</keyword>
<dbReference type="STRING" id="1048340.SAMN05444487_12023"/>
<feature type="domain" description="BD-FAE-like" evidence="2">
    <location>
        <begin position="28"/>
        <end position="220"/>
    </location>
</feature>
<dbReference type="InterPro" id="IPR050300">
    <property type="entry name" value="GDXG_lipolytic_enzyme"/>
</dbReference>
<name>A0A1H3C5T3_9BACL</name>
<evidence type="ECO:0000313" key="4">
    <source>
        <dbReference type="Proteomes" id="UP000198534"/>
    </source>
</evidence>
<dbReference type="Gene3D" id="3.40.50.1820">
    <property type="entry name" value="alpha/beta hydrolase"/>
    <property type="match status" value="1"/>
</dbReference>
<evidence type="ECO:0000256" key="1">
    <source>
        <dbReference type="ARBA" id="ARBA00022801"/>
    </source>
</evidence>
<dbReference type="Pfam" id="PF20434">
    <property type="entry name" value="BD-FAE"/>
    <property type="match status" value="1"/>
</dbReference>
<dbReference type="RefSeq" id="WP_245726381.1">
    <property type="nucleotide sequence ID" value="NZ_FNNQ01000020.1"/>
</dbReference>
<dbReference type="Proteomes" id="UP000198534">
    <property type="component" value="Unassembled WGS sequence"/>
</dbReference>
<accession>A0A1H3C5T3</accession>
<dbReference type="InterPro" id="IPR029058">
    <property type="entry name" value="AB_hydrolase_fold"/>
</dbReference>
<dbReference type="PANTHER" id="PTHR48081">
    <property type="entry name" value="AB HYDROLASE SUPERFAMILY PROTEIN C4A8.06C"/>
    <property type="match status" value="1"/>
</dbReference>
<proteinExistence type="predicted"/>
<gene>
    <name evidence="3" type="ORF">SAMN05444487_12023</name>
</gene>
<dbReference type="AlphaFoldDB" id="A0A1H3C5T3"/>
<dbReference type="InterPro" id="IPR049492">
    <property type="entry name" value="BD-FAE-like_dom"/>
</dbReference>
<dbReference type="GO" id="GO:0016787">
    <property type="term" value="F:hydrolase activity"/>
    <property type="evidence" value="ECO:0007669"/>
    <property type="project" value="UniProtKB-KW"/>
</dbReference>
<evidence type="ECO:0000259" key="2">
    <source>
        <dbReference type="Pfam" id="PF20434"/>
    </source>
</evidence>